<keyword evidence="4" id="KW-0560">Oxidoreductase</keyword>
<evidence type="ECO:0000256" key="2">
    <source>
        <dbReference type="ARBA" id="ARBA00022630"/>
    </source>
</evidence>
<reference evidence="6 7" key="1">
    <citation type="journal article" date="2018" name="Plant J.">
        <title>Genome sequences of Chlorella sorokiniana UTEX 1602 and Micractinium conductrix SAG 241.80: implications to maltose excretion by a green alga.</title>
        <authorList>
            <person name="Arriola M.B."/>
            <person name="Velmurugan N."/>
            <person name="Zhang Y."/>
            <person name="Plunkett M.H."/>
            <person name="Hondzo H."/>
            <person name="Barney B.M."/>
        </authorList>
    </citation>
    <scope>NUCLEOTIDE SEQUENCE [LARGE SCALE GENOMIC DNA]</scope>
    <source>
        <strain evidence="6 7">SAG 241.80</strain>
    </source>
</reference>
<gene>
    <name evidence="6" type="ORF">C2E20_7728</name>
</gene>
<keyword evidence="2" id="KW-0285">Flavoprotein</keyword>
<dbReference type="SUPFAM" id="SSF51905">
    <property type="entry name" value="FAD/NAD(P)-binding domain"/>
    <property type="match status" value="1"/>
</dbReference>
<feature type="domain" description="FAD-binding" evidence="5">
    <location>
        <begin position="120"/>
        <end position="300"/>
    </location>
</feature>
<comment type="caution">
    <text evidence="6">The sequence shown here is derived from an EMBL/GenBank/DDBJ whole genome shotgun (WGS) entry which is preliminary data.</text>
</comment>
<evidence type="ECO:0000313" key="7">
    <source>
        <dbReference type="Proteomes" id="UP000239649"/>
    </source>
</evidence>
<sequence length="405" mass="42365">MRAMRLLSGAADDASLAHDVAAVGVADAVVVMMDSSGRELTRVRDASVPPGVPPQPDQVIRNLTRPALQRALYAALPPGTVVCGAAFAAAKPLPDGRVEVRFEAAAAGEAPPEAAVVDVLVGADGIRSSVRSQLEKMGAPPRRPVYSGYRYYRGLVDLEKLGGADAWVASLGGTNNRIIYGASETCMLYQVSPTHASFARYCPAPEGSSRGVSPAEAKQHLMELCKGYPYPAPQMAEALEGGAIHLGELWSMPPSEEVWGAGCITLAGDAAHAVLPTLGQGAGQGVEDAVTLAITLHRAAASKAAAASGGGGAANAACRLSPAEVEAALRQYEAERGPHVQRVYHFSTSAFRSGVGESWLGRLRRNWQYRLMPAWLMKKATAWLTECTFAWDEAPPAAAAVAATA</sequence>
<dbReference type="InterPro" id="IPR002938">
    <property type="entry name" value="FAD-bd"/>
</dbReference>
<dbReference type="STRING" id="554055.A0A2P6V3S6"/>
<dbReference type="Pfam" id="PF01494">
    <property type="entry name" value="FAD_binding_3"/>
    <property type="match status" value="1"/>
</dbReference>
<name>A0A2P6V3S6_9CHLO</name>
<dbReference type="Proteomes" id="UP000239649">
    <property type="component" value="Unassembled WGS sequence"/>
</dbReference>
<dbReference type="PRINTS" id="PR00420">
    <property type="entry name" value="RNGMNOXGNASE"/>
</dbReference>
<evidence type="ECO:0000256" key="1">
    <source>
        <dbReference type="ARBA" id="ARBA00001974"/>
    </source>
</evidence>
<dbReference type="GO" id="GO:0071949">
    <property type="term" value="F:FAD binding"/>
    <property type="evidence" value="ECO:0007669"/>
    <property type="project" value="InterPro"/>
</dbReference>
<evidence type="ECO:0000256" key="4">
    <source>
        <dbReference type="ARBA" id="ARBA00023002"/>
    </source>
</evidence>
<dbReference type="AlphaFoldDB" id="A0A2P6V3S6"/>
<dbReference type="EMBL" id="LHPF02000034">
    <property type="protein sequence ID" value="PSC68727.1"/>
    <property type="molecule type" value="Genomic_DNA"/>
</dbReference>
<accession>A0A2P6V3S6</accession>
<protein>
    <submittedName>
        <fullName evidence="6">Zeaxanthin epoxidase isoform B</fullName>
    </submittedName>
</protein>
<comment type="cofactor">
    <cofactor evidence="1">
        <name>FAD</name>
        <dbReference type="ChEBI" id="CHEBI:57692"/>
    </cofactor>
</comment>
<organism evidence="6 7">
    <name type="scientific">Micractinium conductrix</name>
    <dbReference type="NCBI Taxonomy" id="554055"/>
    <lineage>
        <taxon>Eukaryota</taxon>
        <taxon>Viridiplantae</taxon>
        <taxon>Chlorophyta</taxon>
        <taxon>core chlorophytes</taxon>
        <taxon>Trebouxiophyceae</taxon>
        <taxon>Chlorellales</taxon>
        <taxon>Chlorellaceae</taxon>
        <taxon>Chlorella clade</taxon>
        <taxon>Micractinium</taxon>
    </lineage>
</organism>
<dbReference type="Gene3D" id="3.50.50.60">
    <property type="entry name" value="FAD/NAD(P)-binding domain"/>
    <property type="match status" value="1"/>
</dbReference>
<dbReference type="PANTHER" id="PTHR46496">
    <property type="match status" value="1"/>
</dbReference>
<dbReference type="OrthoDB" id="536717at2759"/>
<evidence type="ECO:0000256" key="3">
    <source>
        <dbReference type="ARBA" id="ARBA00022827"/>
    </source>
</evidence>
<evidence type="ECO:0000259" key="5">
    <source>
        <dbReference type="Pfam" id="PF01494"/>
    </source>
</evidence>
<proteinExistence type="predicted"/>
<keyword evidence="7" id="KW-1185">Reference proteome</keyword>
<dbReference type="GO" id="GO:0016491">
    <property type="term" value="F:oxidoreductase activity"/>
    <property type="evidence" value="ECO:0007669"/>
    <property type="project" value="UniProtKB-KW"/>
</dbReference>
<dbReference type="PANTHER" id="PTHR46496:SF1">
    <property type="entry name" value="ZEAXANTHIN EPOXIDASE, CHLOROPLASTIC"/>
    <property type="match status" value="1"/>
</dbReference>
<keyword evidence="3" id="KW-0274">FAD</keyword>
<dbReference type="InterPro" id="IPR036188">
    <property type="entry name" value="FAD/NAD-bd_sf"/>
</dbReference>
<evidence type="ECO:0000313" key="6">
    <source>
        <dbReference type="EMBL" id="PSC68727.1"/>
    </source>
</evidence>